<dbReference type="InterPro" id="IPR036388">
    <property type="entry name" value="WH-like_DNA-bd_sf"/>
</dbReference>
<accession>A0A0A3IZ54</accession>
<proteinExistence type="predicted"/>
<evidence type="ECO:0000313" key="1">
    <source>
        <dbReference type="EMBL" id="KGR88710.1"/>
    </source>
</evidence>
<protein>
    <submittedName>
        <fullName evidence="1">Uncharacterized protein</fullName>
    </submittedName>
</protein>
<dbReference type="STRING" id="1220589.CD32_01195"/>
<dbReference type="RefSeq" id="WP_036150352.1">
    <property type="nucleotide sequence ID" value="NZ_AVCX01000026.1"/>
</dbReference>
<name>A0A0A3IZ54_9BACI</name>
<dbReference type="Gene3D" id="1.10.10.10">
    <property type="entry name" value="Winged helix-like DNA-binding domain superfamily/Winged helix DNA-binding domain"/>
    <property type="match status" value="1"/>
</dbReference>
<gene>
    <name evidence="1" type="ORF">CD32_01195</name>
</gene>
<dbReference type="OrthoDB" id="2991060at2"/>
<dbReference type="Proteomes" id="UP000030437">
    <property type="component" value="Unassembled WGS sequence"/>
</dbReference>
<dbReference type="EMBL" id="JPVP01000037">
    <property type="protein sequence ID" value="KGR88710.1"/>
    <property type="molecule type" value="Genomic_DNA"/>
</dbReference>
<evidence type="ECO:0000313" key="2">
    <source>
        <dbReference type="Proteomes" id="UP000030437"/>
    </source>
</evidence>
<dbReference type="AlphaFoldDB" id="A0A0A3IZ54"/>
<comment type="caution">
    <text evidence="1">The sequence shown here is derived from an EMBL/GenBank/DDBJ whole genome shotgun (WGS) entry which is preliminary data.</text>
</comment>
<dbReference type="eggNOG" id="ENOG5032AX9">
    <property type="taxonomic scope" value="Bacteria"/>
</dbReference>
<sequence length="119" mass="14023">MNFIPEIIETEGVHKRCKCNPRCDQYFRINGMDVYCKKKLEQLAINILNTVNGTTISQKSYNNRGWTTKMEKELIQFIETNGVRFGTYRILAELFGKSRAQVKRKVYKLEEEGRLRRPS</sequence>
<organism evidence="1 2">
    <name type="scientific">Lysinibacillus odysseyi 34hs-1 = NBRC 100172</name>
    <dbReference type="NCBI Taxonomy" id="1220589"/>
    <lineage>
        <taxon>Bacteria</taxon>
        <taxon>Bacillati</taxon>
        <taxon>Bacillota</taxon>
        <taxon>Bacilli</taxon>
        <taxon>Bacillales</taxon>
        <taxon>Bacillaceae</taxon>
        <taxon>Lysinibacillus</taxon>
    </lineage>
</organism>
<reference evidence="1 2" key="1">
    <citation type="submission" date="2014-02" db="EMBL/GenBank/DDBJ databases">
        <title>Draft genome sequence of Lysinibacillus odysseyi NBRC 100172.</title>
        <authorList>
            <person name="Zhang F."/>
            <person name="Wang G."/>
            <person name="Zhang L."/>
        </authorList>
    </citation>
    <scope>NUCLEOTIDE SEQUENCE [LARGE SCALE GENOMIC DNA]</scope>
    <source>
        <strain evidence="1 2">NBRC 100172</strain>
    </source>
</reference>
<keyword evidence="2" id="KW-1185">Reference proteome</keyword>